<name>A0AAI9K5G1_9FIRM</name>
<comment type="caution">
    <text evidence="2">The sequence shown here is derived from an EMBL/GenBank/DDBJ whole genome shotgun (WGS) entry which is preliminary data.</text>
</comment>
<dbReference type="SUPFAM" id="SSF53448">
    <property type="entry name" value="Nucleotide-diphospho-sugar transferases"/>
    <property type="match status" value="1"/>
</dbReference>
<dbReference type="InterPro" id="IPR029044">
    <property type="entry name" value="Nucleotide-diphossugar_trans"/>
</dbReference>
<evidence type="ECO:0000259" key="1">
    <source>
        <dbReference type="Pfam" id="PF00535"/>
    </source>
</evidence>
<keyword evidence="2" id="KW-0808">Transferase</keyword>
<dbReference type="GO" id="GO:0016758">
    <property type="term" value="F:hexosyltransferase activity"/>
    <property type="evidence" value="ECO:0007669"/>
    <property type="project" value="UniProtKB-ARBA"/>
</dbReference>
<dbReference type="Gene3D" id="3.90.550.10">
    <property type="entry name" value="Spore Coat Polysaccharide Biosynthesis Protein SpsA, Chain A"/>
    <property type="match status" value="1"/>
</dbReference>
<dbReference type="Proteomes" id="UP000660047">
    <property type="component" value="Unassembled WGS sequence"/>
</dbReference>
<dbReference type="RefSeq" id="WP_055223987.1">
    <property type="nucleotide sequence ID" value="NZ_BLYL01000002.1"/>
</dbReference>
<evidence type="ECO:0000313" key="2">
    <source>
        <dbReference type="EMBL" id="GFO93641.1"/>
    </source>
</evidence>
<organism evidence="2 3">
    <name type="scientific">Coprococcus eutactus</name>
    <dbReference type="NCBI Taxonomy" id="33043"/>
    <lineage>
        <taxon>Bacteria</taxon>
        <taxon>Bacillati</taxon>
        <taxon>Bacillota</taxon>
        <taxon>Clostridia</taxon>
        <taxon>Lachnospirales</taxon>
        <taxon>Lachnospiraceae</taxon>
        <taxon>Coprococcus</taxon>
    </lineage>
</organism>
<dbReference type="EMBL" id="BLYL01000002">
    <property type="protein sequence ID" value="GFO93641.1"/>
    <property type="molecule type" value="Genomic_DNA"/>
</dbReference>
<evidence type="ECO:0000313" key="3">
    <source>
        <dbReference type="Proteomes" id="UP000660047"/>
    </source>
</evidence>
<gene>
    <name evidence="2" type="ORF">COEU31_06870</name>
</gene>
<dbReference type="InterPro" id="IPR001173">
    <property type="entry name" value="Glyco_trans_2-like"/>
</dbReference>
<sequence>MSEKILSVIIPSYNSKPYLDKCLGSLVVPELMDKIDVIVVNDGSTDGSESICEEYIEKYPDSYSLINKENGGHGSAINAGAEKARGRYMKVLDADDWFLTESIPEFIGKLENASADVVLTCHHTINITTGEIKNWRCFPDEFDREYTMEEVMSDWKKFDRSLTFHGITYRTQFYRENGVRLAEKVFYEDHEYATYPCCLAKTILPLDMFVYEYRIGDVSQSVSAQNQFKRIDHTKMVIVKMLKNRDDISEQWALEYCDKKIHLLLLSFMVTSMLCDSDRKRGVARVDQLMSYIVKRDRHVVDMTLKHYKILKLLNAAHVGLEGYNKMLNSKLYNKVRHNKSFE</sequence>
<dbReference type="Pfam" id="PF00535">
    <property type="entry name" value="Glycos_transf_2"/>
    <property type="match status" value="1"/>
</dbReference>
<dbReference type="CDD" id="cd00761">
    <property type="entry name" value="Glyco_tranf_GTA_type"/>
    <property type="match status" value="1"/>
</dbReference>
<protein>
    <submittedName>
        <fullName evidence="2">Glycosyl transferase</fullName>
    </submittedName>
</protein>
<reference evidence="2" key="1">
    <citation type="submission" date="2020-06" db="EMBL/GenBank/DDBJ databases">
        <title>Characterization of fructooligosaccharide metabolism and fructooligosaccharide-degrading enzymes in human commensal butyrate producers.</title>
        <authorList>
            <person name="Tanno H."/>
            <person name="Fujii T."/>
            <person name="Hirano K."/>
            <person name="Maeno S."/>
            <person name="Tonozuka T."/>
            <person name="Sakamoto M."/>
            <person name="Ohkuma M."/>
            <person name="Tochio T."/>
            <person name="Endo A."/>
        </authorList>
    </citation>
    <scope>NUCLEOTIDE SEQUENCE</scope>
    <source>
        <strain evidence="2">JCM 31265</strain>
    </source>
</reference>
<dbReference type="PANTHER" id="PTHR22916">
    <property type="entry name" value="GLYCOSYLTRANSFERASE"/>
    <property type="match status" value="1"/>
</dbReference>
<dbReference type="AlphaFoldDB" id="A0AAI9K5G1"/>
<feature type="domain" description="Glycosyltransferase 2-like" evidence="1">
    <location>
        <begin position="7"/>
        <end position="163"/>
    </location>
</feature>
<dbReference type="PANTHER" id="PTHR22916:SF3">
    <property type="entry name" value="UDP-GLCNAC:BETAGAL BETA-1,3-N-ACETYLGLUCOSAMINYLTRANSFERASE-LIKE PROTEIN 1"/>
    <property type="match status" value="1"/>
</dbReference>
<accession>A0AAI9K5G1</accession>
<proteinExistence type="predicted"/>